<dbReference type="InterPro" id="IPR036525">
    <property type="entry name" value="Tubulin/FtsZ_GTPase_sf"/>
</dbReference>
<dbReference type="InterPro" id="IPR025640">
    <property type="entry name" value="GYF_2"/>
</dbReference>
<accession>A0ABT2A6N2</accession>
<dbReference type="InterPro" id="IPR025904">
    <property type="entry name" value="Tubulin-like"/>
</dbReference>
<evidence type="ECO:0000313" key="2">
    <source>
        <dbReference type="EMBL" id="MCS0589822.1"/>
    </source>
</evidence>
<feature type="domain" description="GYF" evidence="1">
    <location>
        <begin position="1186"/>
        <end position="1235"/>
    </location>
</feature>
<dbReference type="Proteomes" id="UP001205560">
    <property type="component" value="Unassembled WGS sequence"/>
</dbReference>
<gene>
    <name evidence="2" type="ORF">NX782_11475</name>
</gene>
<dbReference type="Gene3D" id="3.40.50.1440">
    <property type="entry name" value="Tubulin/FtsZ, GTPase domain"/>
    <property type="match status" value="1"/>
</dbReference>
<name>A0ABT2A6N2_9BURK</name>
<reference evidence="2 3" key="1">
    <citation type="submission" date="2022-08" db="EMBL/GenBank/DDBJ databases">
        <title>Reclassification of Massilia species as members of the genera Telluria, Duganella, Pseudoduganella, Mokoshia gen. nov. and Zemynaea gen. nov. using orthogonal and non-orthogonal genome-based approaches.</title>
        <authorList>
            <person name="Bowman J.P."/>
        </authorList>
    </citation>
    <scope>NUCLEOTIDE SEQUENCE [LARGE SCALE GENOMIC DNA]</scope>
    <source>
        <strain evidence="2 3">LMG 28164</strain>
    </source>
</reference>
<sequence>MADFPDPSSLNNKAELKVDLRPTLFIGAGGTGMEVMMRIRRRILSAVWNRQHPTRVESIADFPVARFLHFDLDNQAIIDEGKSQQTDPWFELVKLSDEERLVEPLDLPQYHESDDSLARFPLIEKWMPLRPKKLRSLGIDPSKGAGQIRALARLYLFDKYPKLRGRIKGALNFLSSNAGIERKENYQRLGLQVDTSKFRIVVIASNAGGTGAGSAIDLGWIAKAIARQEVSDSQVDLVMFLPSGYAKANKERTEANAYATLMELETTMRDMNARVQWMDPDSVVGRGAPFDDVYFVDTANLANKATQDVKDVYQMVADTLFEDFASADFANRKRSVAVNQQQHKLGPYNPRVPEQRFGDMRLSYSKVYSAFGQAVLDTQQSLRDDIRAYELAALMVKAFFGLASTDGTAARRATDAERDSFMREQMAMGEHPFSEFPDFRKGTVDVTPFQEYALTDMLLMDKDQRSLLERVESKVQVEIDRIMASYDLKLWREKVVELLPNLERDAIREAGATAETSEDRIKRHTGELLANLRLNVRGRLYMLLDDRKQGGLEFVLSLLEQVKARLAQRDLANAQRNGKRYRDIRDALRTRQVEESLNNLSQAAGRLFGKDAQAREVMNHLKRDIADYLRFHLLAVASGQAIDVMNNMSAWLGNPQGTDEHGQAQWSGIAGEFQEGRRSVQAMLAACDQRIGQLRADARHEHATYIKLASDVLPQPVKLTSDVSGWAEEVLLEFGGSARLFPQLGDERLRADLLLKLFRRAQTQLSSMQAQGLEPAQAVDPLLERLNAMSPTARHRVFSEWIRSSMPWINARFSAEFTPSADQFKCFVGVGDPGAWRKLEPEIRAAVPTGFLHGDAVAIVNTGVAGRAVCYIELSGYPMTVLRGLPTWRASYQIENPKIPTHLHFDSTRFRHPISPSMDELNRLADDYEWFLQAVALGVIRRKQDAGDREAAFQPRGQYLFEVEQGSGEWLQIGNEYAIRSNGLPPYYREQVIAAVRQRLGTMGPYRLALLAALMRHYQLRVYEPKLEVDETGAQLPSPSLPTITARRLYEQWMRRAASLHPELSPAQVEAALAQLDLWSEVVPDSASDAYHWEVERPGDKRTIRPEFLASEARALQALERRSASPAAMAPGLVAGMEQGGGAPATIVSPSMQPIQAGTDLHPAVASPAAFVVGATPMAARFKLFVNGAQRGPYALEEVAQMLARGEIDGGTRIWNMQWNPRQDKWKTVGEIPELAAAFDTAIPDPDDGIPDPE</sequence>
<dbReference type="RefSeq" id="WP_258845584.1">
    <property type="nucleotide sequence ID" value="NZ_JANUGX010000011.1"/>
</dbReference>
<evidence type="ECO:0000259" key="1">
    <source>
        <dbReference type="Pfam" id="PF14237"/>
    </source>
</evidence>
<organism evidence="2 3">
    <name type="scientific">Massilia norwichensis</name>
    <dbReference type="NCBI Taxonomy" id="1442366"/>
    <lineage>
        <taxon>Bacteria</taxon>
        <taxon>Pseudomonadati</taxon>
        <taxon>Pseudomonadota</taxon>
        <taxon>Betaproteobacteria</taxon>
        <taxon>Burkholderiales</taxon>
        <taxon>Oxalobacteraceae</taxon>
        <taxon>Telluria group</taxon>
        <taxon>Massilia</taxon>
    </lineage>
</organism>
<dbReference type="Pfam" id="PF13809">
    <property type="entry name" value="Tubulin_2"/>
    <property type="match status" value="1"/>
</dbReference>
<proteinExistence type="predicted"/>
<dbReference type="Pfam" id="PF14237">
    <property type="entry name" value="GYF_2"/>
    <property type="match status" value="1"/>
</dbReference>
<protein>
    <submittedName>
        <fullName evidence="2">GYF domain-containing protein</fullName>
    </submittedName>
</protein>
<comment type="caution">
    <text evidence="2">The sequence shown here is derived from an EMBL/GenBank/DDBJ whole genome shotgun (WGS) entry which is preliminary data.</text>
</comment>
<dbReference type="EMBL" id="JANUGX010000011">
    <property type="protein sequence ID" value="MCS0589822.1"/>
    <property type="molecule type" value="Genomic_DNA"/>
</dbReference>
<evidence type="ECO:0000313" key="3">
    <source>
        <dbReference type="Proteomes" id="UP001205560"/>
    </source>
</evidence>
<keyword evidence="3" id="KW-1185">Reference proteome</keyword>